<name>A0A0G2GFC0_9PEZI</name>
<proteinExistence type="predicted"/>
<dbReference type="EMBL" id="LAQI01000185">
    <property type="protein sequence ID" value="KKY15720.1"/>
    <property type="molecule type" value="Genomic_DNA"/>
</dbReference>
<comment type="caution">
    <text evidence="1">The sequence shown here is derived from an EMBL/GenBank/DDBJ whole genome shotgun (WGS) entry which is preliminary data.</text>
</comment>
<evidence type="ECO:0000313" key="2">
    <source>
        <dbReference type="Proteomes" id="UP000034182"/>
    </source>
</evidence>
<gene>
    <name evidence="1" type="ORF">UCDDS831_g07485</name>
</gene>
<protein>
    <submittedName>
        <fullName evidence="1">Uncharacterized protein</fullName>
    </submittedName>
</protein>
<dbReference type="Proteomes" id="UP000034182">
    <property type="component" value="Unassembled WGS sequence"/>
</dbReference>
<organism evidence="1 2">
    <name type="scientific">Diplodia seriata</name>
    <dbReference type="NCBI Taxonomy" id="420778"/>
    <lineage>
        <taxon>Eukaryota</taxon>
        <taxon>Fungi</taxon>
        <taxon>Dikarya</taxon>
        <taxon>Ascomycota</taxon>
        <taxon>Pezizomycotina</taxon>
        <taxon>Dothideomycetes</taxon>
        <taxon>Dothideomycetes incertae sedis</taxon>
        <taxon>Botryosphaeriales</taxon>
        <taxon>Botryosphaeriaceae</taxon>
        <taxon>Diplodia</taxon>
    </lineage>
</organism>
<reference evidence="1 2" key="2">
    <citation type="submission" date="2015-05" db="EMBL/GenBank/DDBJ databases">
        <title>Distinctive expansion of gene families associated with plant cell wall degradation and secondary metabolism in the genomes of grapevine trunk pathogens.</title>
        <authorList>
            <person name="Lawrence D.P."/>
            <person name="Travadon R."/>
            <person name="Rolshausen P.E."/>
            <person name="Baumgartner K."/>
        </authorList>
    </citation>
    <scope>NUCLEOTIDE SEQUENCE [LARGE SCALE GENOMIC DNA]</scope>
    <source>
        <strain evidence="1">DS831</strain>
    </source>
</reference>
<reference evidence="1 2" key="1">
    <citation type="submission" date="2015-03" db="EMBL/GenBank/DDBJ databases">
        <authorList>
            <person name="Morales-Cruz A."/>
            <person name="Amrine K.C."/>
            <person name="Cantu D."/>
        </authorList>
    </citation>
    <scope>NUCLEOTIDE SEQUENCE [LARGE SCALE GENOMIC DNA]</scope>
    <source>
        <strain evidence="1">DS831</strain>
    </source>
</reference>
<sequence length="272" mass="30552">MDNRLQALQTEVMHRLAVMLPLRQLNDTNTRQDQGIAQLYQAVTQLEQAVASRSNDLEGRVAALEDRLTQSLDASTASENRAIIKHDPIPNERDRLQQHDDAVAALVQRVSNVRVRLNELFTAATTNLGDPAPPPPPPPQGILDIPLTPQSTLRDWLAVDADAADHAPADRCQTWELPAPIRTSLRPSLRERLRTDRDRCHRHNRIRDDNVPDNAASFVPHALLDAAETRLWIVDDPRERCWFVVVRRGERAWVSVKQPMVVVDEGTSNAAS</sequence>
<accession>A0A0G2GFC0</accession>
<evidence type="ECO:0000313" key="1">
    <source>
        <dbReference type="EMBL" id="KKY15720.1"/>
    </source>
</evidence>
<dbReference type="AlphaFoldDB" id="A0A0G2GFC0"/>